<evidence type="ECO:0000313" key="2">
    <source>
        <dbReference type="EMBL" id="KFE66844.1"/>
    </source>
</evidence>
<proteinExistence type="predicted"/>
<feature type="region of interest" description="Disordered" evidence="1">
    <location>
        <begin position="1"/>
        <end position="77"/>
    </location>
</feature>
<sequence>MPLKLWIERRPDGTHATPGDLPLKEVPTPDLASGHGPLTRARAGEVPRRCDGTAARSPVEQVHITSGSLRRSGSPSPLGVRFAPAASFHDAAHPATARGRKGLYCWRP</sequence>
<feature type="compositionally biased region" description="Basic and acidic residues" evidence="1">
    <location>
        <begin position="42"/>
        <end position="51"/>
    </location>
</feature>
<gene>
    <name evidence="2" type="ORF">DB31_9058</name>
</gene>
<dbReference type="EMBL" id="JMCB01000009">
    <property type="protein sequence ID" value="KFE66844.1"/>
    <property type="molecule type" value="Genomic_DNA"/>
</dbReference>
<comment type="caution">
    <text evidence="2">The sequence shown here is derived from an EMBL/GenBank/DDBJ whole genome shotgun (WGS) entry which is preliminary data.</text>
</comment>
<name>A0A085WGN1_9BACT</name>
<feature type="compositionally biased region" description="Basic and acidic residues" evidence="1">
    <location>
        <begin position="1"/>
        <end position="13"/>
    </location>
</feature>
<feature type="compositionally biased region" description="Low complexity" evidence="1">
    <location>
        <begin position="66"/>
        <end position="77"/>
    </location>
</feature>
<dbReference type="STRING" id="394096.DB31_9058"/>
<organism evidence="2 3">
    <name type="scientific">Hyalangium minutum</name>
    <dbReference type="NCBI Taxonomy" id="394096"/>
    <lineage>
        <taxon>Bacteria</taxon>
        <taxon>Pseudomonadati</taxon>
        <taxon>Myxococcota</taxon>
        <taxon>Myxococcia</taxon>
        <taxon>Myxococcales</taxon>
        <taxon>Cystobacterineae</taxon>
        <taxon>Archangiaceae</taxon>
        <taxon>Hyalangium</taxon>
    </lineage>
</organism>
<dbReference type="AlphaFoldDB" id="A0A085WGN1"/>
<accession>A0A085WGN1</accession>
<keyword evidence="3" id="KW-1185">Reference proteome</keyword>
<dbReference type="Proteomes" id="UP000028725">
    <property type="component" value="Unassembled WGS sequence"/>
</dbReference>
<protein>
    <submittedName>
        <fullName evidence="2">Uncharacterized protein</fullName>
    </submittedName>
</protein>
<evidence type="ECO:0000256" key="1">
    <source>
        <dbReference type="SAM" id="MobiDB-lite"/>
    </source>
</evidence>
<reference evidence="2 3" key="1">
    <citation type="submission" date="2014-04" db="EMBL/GenBank/DDBJ databases">
        <title>Genome assembly of Hyalangium minutum DSM 14724.</title>
        <authorList>
            <person name="Sharma G."/>
            <person name="Subramanian S."/>
        </authorList>
    </citation>
    <scope>NUCLEOTIDE SEQUENCE [LARGE SCALE GENOMIC DNA]</scope>
    <source>
        <strain evidence="2 3">DSM 14724</strain>
    </source>
</reference>
<evidence type="ECO:0000313" key="3">
    <source>
        <dbReference type="Proteomes" id="UP000028725"/>
    </source>
</evidence>